<keyword evidence="3" id="KW-1185">Reference proteome</keyword>
<evidence type="ECO:0000313" key="2">
    <source>
        <dbReference type="Ensembl" id="ENSCINP00000033481.1"/>
    </source>
</evidence>
<reference evidence="3" key="1">
    <citation type="journal article" date="2002" name="Science">
        <title>The draft genome of Ciona intestinalis: insights into chordate and vertebrate origins.</title>
        <authorList>
            <person name="Dehal P."/>
            <person name="Satou Y."/>
            <person name="Campbell R.K."/>
            <person name="Chapman J."/>
            <person name="Degnan B."/>
            <person name="De Tomaso A."/>
            <person name="Davidson B."/>
            <person name="Di Gregorio A."/>
            <person name="Gelpke M."/>
            <person name="Goodstein D.M."/>
            <person name="Harafuji N."/>
            <person name="Hastings K.E."/>
            <person name="Ho I."/>
            <person name="Hotta K."/>
            <person name="Huang W."/>
            <person name="Kawashima T."/>
            <person name="Lemaire P."/>
            <person name="Martinez D."/>
            <person name="Meinertzhagen I.A."/>
            <person name="Necula S."/>
            <person name="Nonaka M."/>
            <person name="Putnam N."/>
            <person name="Rash S."/>
            <person name="Saiga H."/>
            <person name="Satake M."/>
            <person name="Terry A."/>
            <person name="Yamada L."/>
            <person name="Wang H.G."/>
            <person name="Awazu S."/>
            <person name="Azumi K."/>
            <person name="Boore J."/>
            <person name="Branno M."/>
            <person name="Chin-Bow S."/>
            <person name="DeSantis R."/>
            <person name="Doyle S."/>
            <person name="Francino P."/>
            <person name="Keys D.N."/>
            <person name="Haga S."/>
            <person name="Hayashi H."/>
            <person name="Hino K."/>
            <person name="Imai K.S."/>
            <person name="Inaba K."/>
            <person name="Kano S."/>
            <person name="Kobayashi K."/>
            <person name="Kobayashi M."/>
            <person name="Lee B.I."/>
            <person name="Makabe K.W."/>
            <person name="Manohar C."/>
            <person name="Matassi G."/>
            <person name="Medina M."/>
            <person name="Mochizuki Y."/>
            <person name="Mount S."/>
            <person name="Morishita T."/>
            <person name="Miura S."/>
            <person name="Nakayama A."/>
            <person name="Nishizaka S."/>
            <person name="Nomoto H."/>
            <person name="Ohta F."/>
            <person name="Oishi K."/>
            <person name="Rigoutsos I."/>
            <person name="Sano M."/>
            <person name="Sasaki A."/>
            <person name="Sasakura Y."/>
            <person name="Shoguchi E."/>
            <person name="Shin-i T."/>
            <person name="Spagnuolo A."/>
            <person name="Stainier D."/>
            <person name="Suzuki M.M."/>
            <person name="Tassy O."/>
            <person name="Takatori N."/>
            <person name="Tokuoka M."/>
            <person name="Yagi K."/>
            <person name="Yoshizaki F."/>
            <person name="Wada S."/>
            <person name="Zhang C."/>
            <person name="Hyatt P.D."/>
            <person name="Larimer F."/>
            <person name="Detter C."/>
            <person name="Doggett N."/>
            <person name="Glavina T."/>
            <person name="Hawkins T."/>
            <person name="Richardson P."/>
            <person name="Lucas S."/>
            <person name="Kohara Y."/>
            <person name="Levine M."/>
            <person name="Satoh N."/>
            <person name="Rokhsar D.S."/>
        </authorList>
    </citation>
    <scope>NUCLEOTIDE SEQUENCE [LARGE SCALE GENOMIC DNA]</scope>
</reference>
<dbReference type="Proteomes" id="UP000008144">
    <property type="component" value="Chromosome 4"/>
</dbReference>
<feature type="region of interest" description="Disordered" evidence="1">
    <location>
        <begin position="214"/>
        <end position="242"/>
    </location>
</feature>
<accession>H2XUZ7</accession>
<evidence type="ECO:0000256" key="1">
    <source>
        <dbReference type="SAM" id="MobiDB-lite"/>
    </source>
</evidence>
<feature type="region of interest" description="Disordered" evidence="1">
    <location>
        <begin position="41"/>
        <end position="68"/>
    </location>
</feature>
<reference evidence="2" key="2">
    <citation type="journal article" date="2008" name="Genome Biol.">
        <title>Improved genome assembly and evidence-based global gene model set for the chordate Ciona intestinalis: new insight into intron and operon populations.</title>
        <authorList>
            <person name="Satou Y."/>
            <person name="Mineta K."/>
            <person name="Ogasawara M."/>
            <person name="Sasakura Y."/>
            <person name="Shoguchi E."/>
            <person name="Ueno K."/>
            <person name="Yamada L."/>
            <person name="Matsumoto J."/>
            <person name="Wasserscheid J."/>
            <person name="Dewar K."/>
            <person name="Wiley G.B."/>
            <person name="Macmil S.L."/>
            <person name="Roe B.A."/>
            <person name="Zeller R.W."/>
            <person name="Hastings K.E."/>
            <person name="Lemaire P."/>
            <person name="Lindquist E."/>
            <person name="Endo T."/>
            <person name="Hotta K."/>
            <person name="Inaba K."/>
        </authorList>
    </citation>
    <scope>NUCLEOTIDE SEQUENCE [LARGE SCALE GENOMIC DNA]</scope>
    <source>
        <strain evidence="2">wild type</strain>
    </source>
</reference>
<evidence type="ECO:0000313" key="3">
    <source>
        <dbReference type="Proteomes" id="UP000008144"/>
    </source>
</evidence>
<name>H2XUZ7_CIOIN</name>
<dbReference type="HOGENOM" id="CLU_1146855_0_0_1"/>
<proteinExistence type="predicted"/>
<feature type="compositionally biased region" description="Polar residues" evidence="1">
    <location>
        <begin position="226"/>
        <end position="236"/>
    </location>
</feature>
<feature type="region of interest" description="Disordered" evidence="1">
    <location>
        <begin position="1"/>
        <end position="23"/>
    </location>
</feature>
<feature type="compositionally biased region" description="Basic and acidic residues" evidence="1">
    <location>
        <begin position="214"/>
        <end position="225"/>
    </location>
</feature>
<reference evidence="2" key="3">
    <citation type="submission" date="2025-08" db="UniProtKB">
        <authorList>
            <consortium name="Ensembl"/>
        </authorList>
    </citation>
    <scope>IDENTIFICATION</scope>
</reference>
<sequence>MNNNTYHYHNDHRPPNQQEPFVAWNQSPQPAQHVPKIMANEHLPPLRGSPHTNRQFGPPGNKGFIKKPSHLNSKWMKATSYASQFKRKQTMNRPLPQNTWSQKKDSDVMKDFPMRDYQTKPRPEFVYGNHGYDTGSTDDGHSSALRNPNQKLPANFHVRFNKPNFLVPNNNNISHKGGALPNEAYKAQDISPRSSMTKELSATSLRRLNHQMRQEMEALDHEIDSYQRSMQRQPTKNKLPVT</sequence>
<dbReference type="InParanoid" id="H2XUZ7"/>
<reference evidence="2" key="4">
    <citation type="submission" date="2025-09" db="UniProtKB">
        <authorList>
            <consortium name="Ensembl"/>
        </authorList>
    </citation>
    <scope>IDENTIFICATION</scope>
</reference>
<dbReference type="Ensembl" id="ENSCINT00000030615.1">
    <property type="protein sequence ID" value="ENSCINP00000033481.1"/>
    <property type="gene ID" value="ENSCING00000022826.1"/>
</dbReference>
<dbReference type="EMBL" id="EAAA01001910">
    <property type="status" value="NOT_ANNOTATED_CDS"/>
    <property type="molecule type" value="Genomic_DNA"/>
</dbReference>
<protein>
    <submittedName>
        <fullName evidence="2">Uncharacterized protein</fullName>
    </submittedName>
</protein>
<dbReference type="AlphaFoldDB" id="H2XUZ7"/>
<organism evidence="2 3">
    <name type="scientific">Ciona intestinalis</name>
    <name type="common">Transparent sea squirt</name>
    <name type="synonym">Ascidia intestinalis</name>
    <dbReference type="NCBI Taxonomy" id="7719"/>
    <lineage>
        <taxon>Eukaryota</taxon>
        <taxon>Metazoa</taxon>
        <taxon>Chordata</taxon>
        <taxon>Tunicata</taxon>
        <taxon>Ascidiacea</taxon>
        <taxon>Phlebobranchia</taxon>
        <taxon>Cionidae</taxon>
        <taxon>Ciona</taxon>
    </lineage>
</organism>